<organism evidence="3 4">
    <name type="scientific">Bacteroides fragilis CL07T12C05</name>
    <dbReference type="NCBI Taxonomy" id="997883"/>
    <lineage>
        <taxon>Bacteria</taxon>
        <taxon>Pseudomonadati</taxon>
        <taxon>Bacteroidota</taxon>
        <taxon>Bacteroidia</taxon>
        <taxon>Bacteroidales</taxon>
        <taxon>Bacteroidaceae</taxon>
        <taxon>Bacteroides</taxon>
    </lineage>
</organism>
<accession>A0A0E2ASE5</accession>
<evidence type="ECO:0000313" key="3">
    <source>
        <dbReference type="EMBL" id="EIY96821.1"/>
    </source>
</evidence>
<reference evidence="3 4" key="1">
    <citation type="submission" date="2012-02" db="EMBL/GenBank/DDBJ databases">
        <title>The Genome Sequence of Bacteroides fragilis CL07T12C05.</title>
        <authorList>
            <consortium name="The Broad Institute Genome Sequencing Platform"/>
            <person name="Earl A."/>
            <person name="Ward D."/>
            <person name="Feldgarden M."/>
            <person name="Gevers D."/>
            <person name="Zitomersky N.L."/>
            <person name="Coyne M.J."/>
            <person name="Comstock L.E."/>
            <person name="Young S.K."/>
            <person name="Zeng Q."/>
            <person name="Gargeya S."/>
            <person name="Fitzgerald M."/>
            <person name="Haas B."/>
            <person name="Abouelleil A."/>
            <person name="Alvarado L."/>
            <person name="Arachchi H.M."/>
            <person name="Berlin A."/>
            <person name="Chapman S.B."/>
            <person name="Gearin G."/>
            <person name="Goldberg J."/>
            <person name="Griggs A."/>
            <person name="Gujja S."/>
            <person name="Hansen M."/>
            <person name="Heiman D."/>
            <person name="Howarth C."/>
            <person name="Larimer J."/>
            <person name="Lui A."/>
            <person name="MacDonald P.J.P."/>
            <person name="McCowen C."/>
            <person name="Montmayeur A."/>
            <person name="Murphy C."/>
            <person name="Neiman D."/>
            <person name="Pearson M."/>
            <person name="Priest M."/>
            <person name="Roberts A."/>
            <person name="Saif S."/>
            <person name="Shea T."/>
            <person name="Sisk P."/>
            <person name="Stolte C."/>
            <person name="Sykes S."/>
            <person name="Wortman J."/>
            <person name="Nusbaum C."/>
            <person name="Birren B."/>
        </authorList>
    </citation>
    <scope>NUCLEOTIDE SEQUENCE [LARGE SCALE GENOMIC DNA]</scope>
    <source>
        <strain evidence="3 4">CL07T12C05</strain>
    </source>
</reference>
<sequence length="346" mass="38809">MEKILVTGGAGFIGSNLCEHLVLNGYDVVCLDNFSTGHMSNIQHLIDGYPLNFKLIEGDIRNFETCVRAVNGVQYVLHEAALGSIPRSINDPITTNDVNIGGFLNMLVAARDSNIRRFIFAASSSTYGDNTDLPKREDNIGRPLSPYALTKYVDELYADVFAKTYGIEYIGLRYFNVFGRRQDPNCMYAAVIPLFIKQFLNHKQPKINGDGLNTRDFTYIDNVLHMNMLALKTTNTQAVNQIYNTAGGGRTSIHKLANEIKSCLVQYDFSISDINPIYGAYRLGDIPHSFASIDKAKQLLGYSPLVSFQEGLNETLNSTCKCNRILINNLFKFFVWREVSKSFTRS</sequence>
<evidence type="ECO:0000313" key="4">
    <source>
        <dbReference type="Proteomes" id="UP000003879"/>
    </source>
</evidence>
<gene>
    <name evidence="3" type="ORF">HMPREF1056_01900</name>
</gene>
<proteinExistence type="inferred from homology"/>
<dbReference type="PANTHER" id="PTHR43000">
    <property type="entry name" value="DTDP-D-GLUCOSE 4,6-DEHYDRATASE-RELATED"/>
    <property type="match status" value="1"/>
</dbReference>
<dbReference type="Proteomes" id="UP000003879">
    <property type="component" value="Unassembled WGS sequence"/>
</dbReference>
<comment type="similarity">
    <text evidence="1">Belongs to the NAD(P)-dependent epimerase/dehydratase family.</text>
</comment>
<dbReference type="HOGENOM" id="CLU_007383_1_7_10"/>
<dbReference type="CDD" id="cd05256">
    <property type="entry name" value="UDP_AE_SDR_e"/>
    <property type="match status" value="1"/>
</dbReference>
<name>A0A0E2ASE5_BACFG</name>
<dbReference type="Pfam" id="PF01370">
    <property type="entry name" value="Epimerase"/>
    <property type="match status" value="1"/>
</dbReference>
<feature type="domain" description="NAD-dependent epimerase/dehydratase" evidence="2">
    <location>
        <begin position="4"/>
        <end position="244"/>
    </location>
</feature>
<comment type="caution">
    <text evidence="3">The sequence shown here is derived from an EMBL/GenBank/DDBJ whole genome shotgun (WGS) entry which is preliminary data.</text>
</comment>
<dbReference type="InterPro" id="IPR036291">
    <property type="entry name" value="NAD(P)-bd_dom_sf"/>
</dbReference>
<dbReference type="Gene3D" id="3.40.50.720">
    <property type="entry name" value="NAD(P)-binding Rossmann-like Domain"/>
    <property type="match status" value="1"/>
</dbReference>
<feature type="non-terminal residue" evidence="3">
    <location>
        <position position="346"/>
    </location>
</feature>
<protein>
    <recommendedName>
        <fullName evidence="2">NAD-dependent epimerase/dehydratase domain-containing protein</fullName>
    </recommendedName>
</protein>
<evidence type="ECO:0000256" key="1">
    <source>
        <dbReference type="ARBA" id="ARBA00007637"/>
    </source>
</evidence>
<evidence type="ECO:0000259" key="2">
    <source>
        <dbReference type="Pfam" id="PF01370"/>
    </source>
</evidence>
<dbReference type="InterPro" id="IPR001509">
    <property type="entry name" value="Epimerase_deHydtase"/>
</dbReference>
<dbReference type="SUPFAM" id="SSF51735">
    <property type="entry name" value="NAD(P)-binding Rossmann-fold domains"/>
    <property type="match status" value="1"/>
</dbReference>
<dbReference type="AlphaFoldDB" id="A0A0E2ASE5"/>
<dbReference type="Gene3D" id="3.90.25.10">
    <property type="entry name" value="UDP-galactose 4-epimerase, domain 1"/>
    <property type="match status" value="1"/>
</dbReference>
<dbReference type="EMBL" id="AGXN01000011">
    <property type="protein sequence ID" value="EIY96821.1"/>
    <property type="molecule type" value="Genomic_DNA"/>
</dbReference>